<evidence type="ECO:0000313" key="5">
    <source>
        <dbReference type="Proteomes" id="UP000287224"/>
    </source>
</evidence>
<keyword evidence="5" id="KW-1185">Reference proteome</keyword>
<dbReference type="AlphaFoldDB" id="A0A401ZQM9"/>
<sequence length="288" mass="32088">METHPIDQSNIQETNRTGWNKAAQQFYGSTALPIYGPLAPTEDNLRLLDPIRDARVLEIGCGSGHSLLYLGEHNAAELWGLDLSDTQIGYASALLQEKGYTAHLFSSPMEGNPGIPATYFDMVISIFALGWTYDLARTLSLIASYLKPGGSFVFSWEHPVYGCLKSQDGQMVLKRSYSDASPITRSSWVNNAAVIQYPRKLSTYLNSLIEAGLMIERVIEGDVNPSLATEDDHLFEKWYSLARAHMMPTTFIVKARKPDIQQRESLCSDGNFPAVSRSETVTNCIRQR</sequence>
<dbReference type="Pfam" id="PF13649">
    <property type="entry name" value="Methyltransf_25"/>
    <property type="match status" value="1"/>
</dbReference>
<evidence type="ECO:0000313" key="4">
    <source>
        <dbReference type="EMBL" id="GCE09120.1"/>
    </source>
</evidence>
<dbReference type="CDD" id="cd02440">
    <property type="entry name" value="AdoMet_MTases"/>
    <property type="match status" value="1"/>
</dbReference>
<dbReference type="Gene3D" id="3.40.50.150">
    <property type="entry name" value="Vaccinia Virus protein VP39"/>
    <property type="match status" value="1"/>
</dbReference>
<name>A0A401ZQM9_9CHLR</name>
<dbReference type="InterPro" id="IPR029063">
    <property type="entry name" value="SAM-dependent_MTases_sf"/>
</dbReference>
<dbReference type="Proteomes" id="UP000287224">
    <property type="component" value="Unassembled WGS sequence"/>
</dbReference>
<gene>
    <name evidence="4" type="primary">ubiE_2</name>
    <name evidence="4" type="ORF">KDAU_64490</name>
</gene>
<keyword evidence="1" id="KW-0489">Methyltransferase</keyword>
<dbReference type="InterPro" id="IPR041698">
    <property type="entry name" value="Methyltransf_25"/>
</dbReference>
<dbReference type="SUPFAM" id="SSF53335">
    <property type="entry name" value="S-adenosyl-L-methionine-dependent methyltransferases"/>
    <property type="match status" value="1"/>
</dbReference>
<accession>A0A401ZQM9</accession>
<reference evidence="5" key="1">
    <citation type="submission" date="2018-12" db="EMBL/GenBank/DDBJ databases">
        <title>Tengunoibacter tsumagoiensis gen. nov., sp. nov., Dictyobacter kobayashii sp. nov., D. alpinus sp. nov., and D. joshuensis sp. nov. and description of Dictyobacteraceae fam. nov. within the order Ktedonobacterales isolated from Tengu-no-mugimeshi.</title>
        <authorList>
            <person name="Wang C.M."/>
            <person name="Zheng Y."/>
            <person name="Sakai Y."/>
            <person name="Toyoda A."/>
            <person name="Minakuchi Y."/>
            <person name="Abe K."/>
            <person name="Yokota A."/>
            <person name="Yabe S."/>
        </authorList>
    </citation>
    <scope>NUCLEOTIDE SEQUENCE [LARGE SCALE GENOMIC DNA]</scope>
    <source>
        <strain evidence="5">S-27</strain>
    </source>
</reference>
<protein>
    <recommendedName>
        <fullName evidence="3">Methyltransferase domain-containing protein</fullName>
    </recommendedName>
</protein>
<dbReference type="OrthoDB" id="7365827at2"/>
<keyword evidence="2" id="KW-0808">Transferase</keyword>
<organism evidence="4 5">
    <name type="scientific">Dictyobacter aurantiacus</name>
    <dbReference type="NCBI Taxonomy" id="1936993"/>
    <lineage>
        <taxon>Bacteria</taxon>
        <taxon>Bacillati</taxon>
        <taxon>Chloroflexota</taxon>
        <taxon>Ktedonobacteria</taxon>
        <taxon>Ktedonobacterales</taxon>
        <taxon>Dictyobacteraceae</taxon>
        <taxon>Dictyobacter</taxon>
    </lineage>
</organism>
<dbReference type="PANTHER" id="PTHR43861">
    <property type="entry name" value="TRANS-ACONITATE 2-METHYLTRANSFERASE-RELATED"/>
    <property type="match status" value="1"/>
</dbReference>
<evidence type="ECO:0000259" key="3">
    <source>
        <dbReference type="Pfam" id="PF13649"/>
    </source>
</evidence>
<evidence type="ECO:0000256" key="1">
    <source>
        <dbReference type="ARBA" id="ARBA00022603"/>
    </source>
</evidence>
<dbReference type="PANTHER" id="PTHR43861:SF1">
    <property type="entry name" value="TRANS-ACONITATE 2-METHYLTRANSFERASE"/>
    <property type="match status" value="1"/>
</dbReference>
<comment type="caution">
    <text evidence="4">The sequence shown here is derived from an EMBL/GenBank/DDBJ whole genome shotgun (WGS) entry which is preliminary data.</text>
</comment>
<evidence type="ECO:0000256" key="2">
    <source>
        <dbReference type="ARBA" id="ARBA00022679"/>
    </source>
</evidence>
<proteinExistence type="predicted"/>
<feature type="domain" description="Methyltransferase" evidence="3">
    <location>
        <begin position="56"/>
        <end position="150"/>
    </location>
</feature>
<dbReference type="EMBL" id="BIFQ01000002">
    <property type="protein sequence ID" value="GCE09120.1"/>
    <property type="molecule type" value="Genomic_DNA"/>
</dbReference>
<dbReference type="RefSeq" id="WP_126601558.1">
    <property type="nucleotide sequence ID" value="NZ_BIFQ01000002.1"/>
</dbReference>